<dbReference type="OrthoDB" id="5296at2759"/>
<reference evidence="1" key="1">
    <citation type="journal article" date="2020" name="Stud. Mycol.">
        <title>101 Dothideomycetes genomes: a test case for predicting lifestyles and emergence of pathogens.</title>
        <authorList>
            <person name="Haridas S."/>
            <person name="Albert R."/>
            <person name="Binder M."/>
            <person name="Bloem J."/>
            <person name="Labutti K."/>
            <person name="Salamov A."/>
            <person name="Andreopoulos B."/>
            <person name="Baker S."/>
            <person name="Barry K."/>
            <person name="Bills G."/>
            <person name="Bluhm B."/>
            <person name="Cannon C."/>
            <person name="Castanera R."/>
            <person name="Culley D."/>
            <person name="Daum C."/>
            <person name="Ezra D."/>
            <person name="Gonzalez J."/>
            <person name="Henrissat B."/>
            <person name="Kuo A."/>
            <person name="Liang C."/>
            <person name="Lipzen A."/>
            <person name="Lutzoni F."/>
            <person name="Magnuson J."/>
            <person name="Mondo S."/>
            <person name="Nolan M."/>
            <person name="Ohm R."/>
            <person name="Pangilinan J."/>
            <person name="Park H.-J."/>
            <person name="Ramirez L."/>
            <person name="Alfaro M."/>
            <person name="Sun H."/>
            <person name="Tritt A."/>
            <person name="Yoshinaga Y."/>
            <person name="Zwiers L.-H."/>
            <person name="Turgeon B."/>
            <person name="Goodwin S."/>
            <person name="Spatafora J."/>
            <person name="Crous P."/>
            <person name="Grigoriev I."/>
        </authorList>
    </citation>
    <scope>NUCLEOTIDE SEQUENCE</scope>
    <source>
        <strain evidence="1">CBS 207.26</strain>
    </source>
</reference>
<protein>
    <recommendedName>
        <fullName evidence="3">NAD(P)-binding protein</fullName>
    </recommendedName>
</protein>
<dbReference type="Gene3D" id="3.40.50.720">
    <property type="entry name" value="NAD(P)-binding Rossmann-like Domain"/>
    <property type="match status" value="1"/>
</dbReference>
<sequence length="197" mass="21719">MPPWSPISPAPRGIGFALAQRVDGLEIDEKRLPVLKIDVLDDAIGADAVAICKDRFPPSNFHHLHLAFIVPGILFAERSPTQINADDELLTFRTNTISPMLPLKYFAHLLPSKRKAPTFDEGEGALEGLPSVSTAAIMCNQCFKTFDNHLRTTSGDNVVAVALHPGTVKTSLREEFWGSVKKGKLFESDWVAERLML</sequence>
<evidence type="ECO:0000313" key="1">
    <source>
        <dbReference type="EMBL" id="KAF2190560.1"/>
    </source>
</evidence>
<evidence type="ECO:0008006" key="3">
    <source>
        <dbReference type="Google" id="ProtNLM"/>
    </source>
</evidence>
<organism evidence="1 2">
    <name type="scientific">Zopfia rhizophila CBS 207.26</name>
    <dbReference type="NCBI Taxonomy" id="1314779"/>
    <lineage>
        <taxon>Eukaryota</taxon>
        <taxon>Fungi</taxon>
        <taxon>Dikarya</taxon>
        <taxon>Ascomycota</taxon>
        <taxon>Pezizomycotina</taxon>
        <taxon>Dothideomycetes</taxon>
        <taxon>Dothideomycetes incertae sedis</taxon>
        <taxon>Zopfiaceae</taxon>
        <taxon>Zopfia</taxon>
    </lineage>
</organism>
<dbReference type="Proteomes" id="UP000800200">
    <property type="component" value="Unassembled WGS sequence"/>
</dbReference>
<name>A0A6A6EKB8_9PEZI</name>
<evidence type="ECO:0000313" key="2">
    <source>
        <dbReference type="Proteomes" id="UP000800200"/>
    </source>
</evidence>
<dbReference type="SUPFAM" id="SSF51735">
    <property type="entry name" value="NAD(P)-binding Rossmann-fold domains"/>
    <property type="match status" value="1"/>
</dbReference>
<keyword evidence="2" id="KW-1185">Reference proteome</keyword>
<dbReference type="AlphaFoldDB" id="A0A6A6EKB8"/>
<gene>
    <name evidence="1" type="ORF">K469DRAFT_733285</name>
</gene>
<accession>A0A6A6EKB8</accession>
<dbReference type="EMBL" id="ML994618">
    <property type="protein sequence ID" value="KAF2190560.1"/>
    <property type="molecule type" value="Genomic_DNA"/>
</dbReference>
<dbReference type="InterPro" id="IPR036291">
    <property type="entry name" value="NAD(P)-bd_dom_sf"/>
</dbReference>
<proteinExistence type="predicted"/>